<dbReference type="GO" id="GO:0005085">
    <property type="term" value="F:guanyl-nucleotide exchange factor activity"/>
    <property type="evidence" value="ECO:0007669"/>
    <property type="project" value="UniProtKB-KW"/>
</dbReference>
<dbReference type="KEGG" id="csol:105360797"/>
<dbReference type="GeneID" id="105360797"/>
<dbReference type="PANTHER" id="PTHR22826:SF106">
    <property type="entry name" value="TRIO, ISOFORM A"/>
    <property type="match status" value="1"/>
</dbReference>
<dbReference type="Pfam" id="PF00435">
    <property type="entry name" value="Spectrin"/>
    <property type="match status" value="1"/>
</dbReference>
<dbReference type="PANTHER" id="PTHR22826">
    <property type="entry name" value="RHO GUANINE EXCHANGE FACTOR-RELATED"/>
    <property type="match status" value="1"/>
</dbReference>
<keyword evidence="3" id="KW-1185">Reference proteome</keyword>
<evidence type="ECO:0000256" key="2">
    <source>
        <dbReference type="SAM" id="Coils"/>
    </source>
</evidence>
<dbReference type="AlphaFoldDB" id="A0AAJ6YDK3"/>
<dbReference type="GO" id="GO:0019898">
    <property type="term" value="C:extrinsic component of membrane"/>
    <property type="evidence" value="ECO:0007669"/>
    <property type="project" value="TreeGrafter"/>
</dbReference>
<feature type="coiled-coil region" evidence="2">
    <location>
        <begin position="332"/>
        <end position="359"/>
    </location>
</feature>
<evidence type="ECO:0000313" key="3">
    <source>
        <dbReference type="Proteomes" id="UP000695007"/>
    </source>
</evidence>
<evidence type="ECO:0000256" key="1">
    <source>
        <dbReference type="ARBA" id="ARBA00022658"/>
    </source>
</evidence>
<keyword evidence="1" id="KW-0344">Guanine-nucleotide releasing factor</keyword>
<evidence type="ECO:0000313" key="4">
    <source>
        <dbReference type="RefSeq" id="XP_011496100.1"/>
    </source>
</evidence>
<accession>A0AAJ6YDK3</accession>
<dbReference type="InterPro" id="IPR051336">
    <property type="entry name" value="RhoGEF_Guanine_NuclExch_SF"/>
</dbReference>
<gene>
    <name evidence="4" type="primary">LOC105360797</name>
</gene>
<sequence length="614" mass="69766">MMNGCETLDRARQDNGLVDDVVTESQDIPLTHEHTLAVDIVDESNKRVANGKVKSKTTAIGTIALQSGSTRLVIALLESGEYLRLKVLDVQPELTKLGISLEEAKELLNAHNEVLFRLQSKQSPVEELLKKADRIISTQKPKAEVYKAMAETLASAWKDVNELLEWRKEILERNVIFHCRASECRESMNALEISCNDKLLPIEIESVKNFLKKIHELRKTMLEKLMGALKDGKSLLDRLREIKNEGTIDSRPDRIKADARNAIHKVESWLEVLHDKRRTIEVAFRSRKIELEQCLALALLATDLRDLEDILNSRIRTLSNCRDNLGDSSASAEILLFELRKVQAEAKDLQDRAIKITKSTEHLVSMGHFASEQATDQAYAILGIAADYINDLDHYEHMLNRVITFFETARSVYTKLDQLEIQLATTEHLPHSSGLVRLHVQSVKTLEDITSAPLVEGHALLEITGRGVPGTEGIRRTVEEIEDRKIKLFGRCTAHHEENVRISHYIGCFLEKYAGLSTWLSSIVESFLRGHQDMGSNLPMAQDFYKLHVQLLDDLDKRAHEVYQLEHEAIPGDVLEYLQETERRDIFGKIEALKSSWNMSRRALEARLKLASIK</sequence>
<proteinExistence type="predicted"/>
<reference evidence="4" key="1">
    <citation type="submission" date="2025-08" db="UniProtKB">
        <authorList>
            <consortium name="RefSeq"/>
        </authorList>
    </citation>
    <scope>IDENTIFICATION</scope>
</reference>
<dbReference type="Gene3D" id="1.20.58.60">
    <property type="match status" value="3"/>
</dbReference>
<dbReference type="Proteomes" id="UP000695007">
    <property type="component" value="Unplaced"/>
</dbReference>
<name>A0AAJ6YDK3_9HYME</name>
<protein>
    <submittedName>
        <fullName evidence="4">Coiled-coil domain-containing protein 141-like</fullName>
    </submittedName>
</protein>
<keyword evidence="2" id="KW-0175">Coiled coil</keyword>
<dbReference type="RefSeq" id="XP_011496100.1">
    <property type="nucleotide sequence ID" value="XM_011497798.1"/>
</dbReference>
<dbReference type="InterPro" id="IPR002017">
    <property type="entry name" value="Spectrin_repeat"/>
</dbReference>
<dbReference type="GO" id="GO:0005737">
    <property type="term" value="C:cytoplasm"/>
    <property type="evidence" value="ECO:0007669"/>
    <property type="project" value="TreeGrafter"/>
</dbReference>
<organism evidence="3 4">
    <name type="scientific">Ceratosolen solmsi marchali</name>
    <dbReference type="NCBI Taxonomy" id="326594"/>
    <lineage>
        <taxon>Eukaryota</taxon>
        <taxon>Metazoa</taxon>
        <taxon>Ecdysozoa</taxon>
        <taxon>Arthropoda</taxon>
        <taxon>Hexapoda</taxon>
        <taxon>Insecta</taxon>
        <taxon>Pterygota</taxon>
        <taxon>Neoptera</taxon>
        <taxon>Endopterygota</taxon>
        <taxon>Hymenoptera</taxon>
        <taxon>Apocrita</taxon>
        <taxon>Proctotrupomorpha</taxon>
        <taxon>Chalcidoidea</taxon>
        <taxon>Agaonidae</taxon>
        <taxon>Agaoninae</taxon>
        <taxon>Ceratosolen</taxon>
    </lineage>
</organism>
<dbReference type="SUPFAM" id="SSF46966">
    <property type="entry name" value="Spectrin repeat"/>
    <property type="match status" value="3"/>
</dbReference>